<reference evidence="1 2" key="2">
    <citation type="submission" date="2018-11" db="EMBL/GenBank/DDBJ databases">
        <authorList>
            <consortium name="Pathogen Informatics"/>
        </authorList>
    </citation>
    <scope>NUCLEOTIDE SEQUENCE [LARGE SCALE GENOMIC DNA]</scope>
</reference>
<name>A0A183V653_TOXCA</name>
<dbReference type="Proteomes" id="UP000050794">
    <property type="component" value="Unassembled WGS sequence"/>
</dbReference>
<keyword evidence="2" id="KW-1185">Reference proteome</keyword>
<proteinExistence type="predicted"/>
<accession>A0A183V653</accession>
<sequence length="143" mass="16286">MQLPRGSSILSPGRSRQSGNRILSTSLWSEYFIARQFSPCTFPVTLVFCRRAVLVVQLFCGLSTERREHPSTVLYGETQCFAGVGYFVRLPKGYIHWMQFVGEIERRMKSTFYVAAELRASKRAASMTAVMQLACFRDHSTTE</sequence>
<organism evidence="2 3">
    <name type="scientific">Toxocara canis</name>
    <name type="common">Canine roundworm</name>
    <dbReference type="NCBI Taxonomy" id="6265"/>
    <lineage>
        <taxon>Eukaryota</taxon>
        <taxon>Metazoa</taxon>
        <taxon>Ecdysozoa</taxon>
        <taxon>Nematoda</taxon>
        <taxon>Chromadorea</taxon>
        <taxon>Rhabditida</taxon>
        <taxon>Spirurina</taxon>
        <taxon>Ascaridomorpha</taxon>
        <taxon>Ascaridoidea</taxon>
        <taxon>Toxocaridae</taxon>
        <taxon>Toxocara</taxon>
    </lineage>
</organism>
<evidence type="ECO:0000313" key="2">
    <source>
        <dbReference type="Proteomes" id="UP000050794"/>
    </source>
</evidence>
<protein>
    <submittedName>
        <fullName evidence="3">Gag/pol protein</fullName>
    </submittedName>
</protein>
<dbReference type="AlphaFoldDB" id="A0A183V653"/>
<dbReference type="EMBL" id="UYWY01023421">
    <property type="protein sequence ID" value="VDM47544.1"/>
    <property type="molecule type" value="Genomic_DNA"/>
</dbReference>
<evidence type="ECO:0000313" key="3">
    <source>
        <dbReference type="WBParaSite" id="TCNE_0001622401-mRNA-1"/>
    </source>
</evidence>
<gene>
    <name evidence="1" type="ORF">TCNE_LOCUS16223</name>
</gene>
<dbReference type="WBParaSite" id="TCNE_0001622401-mRNA-1">
    <property type="protein sequence ID" value="TCNE_0001622401-mRNA-1"/>
    <property type="gene ID" value="TCNE_0001622401"/>
</dbReference>
<reference evidence="3" key="1">
    <citation type="submission" date="2016-06" db="UniProtKB">
        <authorList>
            <consortium name="WormBaseParasite"/>
        </authorList>
    </citation>
    <scope>IDENTIFICATION</scope>
</reference>
<evidence type="ECO:0000313" key="1">
    <source>
        <dbReference type="EMBL" id="VDM47544.1"/>
    </source>
</evidence>